<feature type="coiled-coil region" evidence="10">
    <location>
        <begin position="335"/>
        <end position="362"/>
    </location>
</feature>
<gene>
    <name evidence="12" type="primary">recN</name>
    <name evidence="12" type="ORF">AAIA72_15920</name>
</gene>
<evidence type="ECO:0000256" key="2">
    <source>
        <dbReference type="ARBA" id="ARBA00009441"/>
    </source>
</evidence>
<keyword evidence="5 9" id="KW-0227">DNA damage</keyword>
<dbReference type="Pfam" id="PF02463">
    <property type="entry name" value="SMC_N"/>
    <property type="match status" value="1"/>
</dbReference>
<keyword evidence="4" id="KW-0547">Nucleotide-binding</keyword>
<dbReference type="GO" id="GO:0009432">
    <property type="term" value="P:SOS response"/>
    <property type="evidence" value="ECO:0007669"/>
    <property type="project" value="TreeGrafter"/>
</dbReference>
<evidence type="ECO:0000256" key="5">
    <source>
        <dbReference type="ARBA" id="ARBA00022763"/>
    </source>
</evidence>
<accession>A0AB39UVE7</accession>
<protein>
    <recommendedName>
        <fullName evidence="3 9">DNA repair protein RecN</fullName>
    </recommendedName>
    <alternativeName>
        <fullName evidence="8 9">Recombination protein N</fullName>
    </alternativeName>
</protein>
<keyword evidence="6" id="KW-0067">ATP-binding</keyword>
<dbReference type="Gene3D" id="3.40.50.300">
    <property type="entry name" value="P-loop containing nucleotide triphosphate hydrolases"/>
    <property type="match status" value="2"/>
</dbReference>
<dbReference type="PANTHER" id="PTHR11059">
    <property type="entry name" value="DNA REPAIR PROTEIN RECN"/>
    <property type="match status" value="1"/>
</dbReference>
<organism evidence="12">
    <name type="scientific">Thermohahella caldifontis</name>
    <dbReference type="NCBI Taxonomy" id="3142973"/>
    <lineage>
        <taxon>Bacteria</taxon>
        <taxon>Pseudomonadati</taxon>
        <taxon>Pseudomonadota</taxon>
        <taxon>Gammaproteobacteria</taxon>
        <taxon>Oceanospirillales</taxon>
        <taxon>Hahellaceae</taxon>
        <taxon>Thermohahella</taxon>
    </lineage>
</organism>
<dbReference type="CDD" id="cd03241">
    <property type="entry name" value="ABC_RecN"/>
    <property type="match status" value="2"/>
</dbReference>
<feature type="coiled-coil region" evidence="10">
    <location>
        <begin position="193"/>
        <end position="220"/>
    </location>
</feature>
<dbReference type="InterPro" id="IPR004604">
    <property type="entry name" value="DNA_recomb/repair_RecN"/>
</dbReference>
<evidence type="ECO:0000313" key="12">
    <source>
        <dbReference type="EMBL" id="XDT72263.1"/>
    </source>
</evidence>
<evidence type="ECO:0000256" key="8">
    <source>
        <dbReference type="ARBA" id="ARBA00033408"/>
    </source>
</evidence>
<dbReference type="RefSeq" id="WP_369601275.1">
    <property type="nucleotide sequence ID" value="NZ_CP154858.1"/>
</dbReference>
<dbReference type="GO" id="GO:0005524">
    <property type="term" value="F:ATP binding"/>
    <property type="evidence" value="ECO:0007669"/>
    <property type="project" value="UniProtKB-KW"/>
</dbReference>
<reference evidence="12" key="1">
    <citation type="submission" date="2024-05" db="EMBL/GenBank/DDBJ databases">
        <title>Genome sequencing of novel strain.</title>
        <authorList>
            <person name="Ganbat D."/>
            <person name="Ganbat S."/>
            <person name="Lee S.-J."/>
        </authorList>
    </citation>
    <scope>NUCLEOTIDE SEQUENCE</scope>
    <source>
        <strain evidence="12">SMD15-11</strain>
    </source>
</reference>
<keyword evidence="10" id="KW-0175">Coiled coil</keyword>
<evidence type="ECO:0000256" key="9">
    <source>
        <dbReference type="PIRNR" id="PIRNR003128"/>
    </source>
</evidence>
<comment type="function">
    <text evidence="1 9">May be involved in recombinational repair of damaged DNA.</text>
</comment>
<dbReference type="NCBIfam" id="TIGR00634">
    <property type="entry name" value="recN"/>
    <property type="match status" value="1"/>
</dbReference>
<dbReference type="GO" id="GO:0006281">
    <property type="term" value="P:DNA repair"/>
    <property type="evidence" value="ECO:0007669"/>
    <property type="project" value="UniProtKB-KW"/>
</dbReference>
<evidence type="ECO:0000256" key="10">
    <source>
        <dbReference type="SAM" id="Coils"/>
    </source>
</evidence>
<evidence type="ECO:0000256" key="4">
    <source>
        <dbReference type="ARBA" id="ARBA00022741"/>
    </source>
</evidence>
<dbReference type="KEGG" id="tcd:AAIA72_15920"/>
<dbReference type="GO" id="GO:0006310">
    <property type="term" value="P:DNA recombination"/>
    <property type="evidence" value="ECO:0007669"/>
    <property type="project" value="InterPro"/>
</dbReference>
<feature type="domain" description="RecF/RecN/SMC N-terminal" evidence="11">
    <location>
        <begin position="2"/>
        <end position="506"/>
    </location>
</feature>
<comment type="similarity">
    <text evidence="2 9">Belongs to the RecN family.</text>
</comment>
<dbReference type="InterPro" id="IPR003395">
    <property type="entry name" value="RecF/RecN/SMC_N"/>
</dbReference>
<dbReference type="PIRSF" id="PIRSF003128">
    <property type="entry name" value="RecN"/>
    <property type="match status" value="1"/>
</dbReference>
<dbReference type="FunFam" id="3.40.50.300:FF:000319">
    <property type="entry name" value="DNA repair protein RecN"/>
    <property type="match status" value="1"/>
</dbReference>
<evidence type="ECO:0000256" key="7">
    <source>
        <dbReference type="ARBA" id="ARBA00023204"/>
    </source>
</evidence>
<dbReference type="NCBIfam" id="NF008121">
    <property type="entry name" value="PRK10869.1"/>
    <property type="match status" value="1"/>
</dbReference>
<proteinExistence type="inferred from homology"/>
<name>A0AB39UVE7_9GAMM</name>
<evidence type="ECO:0000256" key="3">
    <source>
        <dbReference type="ARBA" id="ARBA00021315"/>
    </source>
</evidence>
<dbReference type="InterPro" id="IPR027417">
    <property type="entry name" value="P-loop_NTPase"/>
</dbReference>
<feature type="coiled-coil region" evidence="10">
    <location>
        <begin position="245"/>
        <end position="282"/>
    </location>
</feature>
<evidence type="ECO:0000256" key="1">
    <source>
        <dbReference type="ARBA" id="ARBA00003618"/>
    </source>
</evidence>
<dbReference type="SUPFAM" id="SSF52540">
    <property type="entry name" value="P-loop containing nucleoside triphosphate hydrolases"/>
    <property type="match status" value="2"/>
</dbReference>
<dbReference type="FunFam" id="3.40.50.300:FF:000356">
    <property type="entry name" value="DNA repair protein RecN"/>
    <property type="match status" value="1"/>
</dbReference>
<dbReference type="AlphaFoldDB" id="A0AB39UVE7"/>
<evidence type="ECO:0000259" key="11">
    <source>
        <dbReference type="Pfam" id="PF02463"/>
    </source>
</evidence>
<dbReference type="GO" id="GO:0043590">
    <property type="term" value="C:bacterial nucleoid"/>
    <property type="evidence" value="ECO:0007669"/>
    <property type="project" value="TreeGrafter"/>
</dbReference>
<sequence length="554" mass="60604">MLTQLRIQNLAIADNLDIRFGPGMTVISGETGAGKSILLDALALVTGERASADLVRAGAERADMSAEFDVHALPDVQRWLAERELEMDGSCVLRRTITSDGRSRGYINGQPMPLGELKALGELLVNIHGQHAHQALLRKEQHLRILDDLVGQPERVQAVRKAWRQRMQARQALDQARANQDEQAARVQLLEYQVRELDELDLQEGELEQLEARHYELSNAQSLLGTLYAVESEALEGDGGILEQLQRATHQLDDLELERPALNNARALMHEALIQLQEAASELRHLQQGIELDPEALKDVENRLSTVYDLARKHHVQPEALCAHHRALKQELEALSGGEQSIEALEAALEKADAAYREQALALSAARKAAAAELEAEVAHRLGLMDMHCEFRVALTTLEEPSATGLESVEFLVSTNAGQPLKPLQKVASGGELSRISLAIQVVSAASSATPTLVFDEVDVGIGGATAEIVGRLLRELATHCQILVVTHQPQVASQGHQHLFVSKHDSGEGVRSRVETLDADRRVLEVARMLGGVHLTESTLAHAREMVSGGQLH</sequence>
<keyword evidence="7 9" id="KW-0234">DNA repair</keyword>
<evidence type="ECO:0000256" key="6">
    <source>
        <dbReference type="ARBA" id="ARBA00022840"/>
    </source>
</evidence>
<dbReference type="EMBL" id="CP154858">
    <property type="protein sequence ID" value="XDT72263.1"/>
    <property type="molecule type" value="Genomic_DNA"/>
</dbReference>
<dbReference type="PANTHER" id="PTHR11059:SF0">
    <property type="entry name" value="DNA REPAIR PROTEIN RECN"/>
    <property type="match status" value="1"/>
</dbReference>